<evidence type="ECO:0000313" key="2">
    <source>
        <dbReference type="Proteomes" id="UP000683925"/>
    </source>
</evidence>
<keyword evidence="2" id="KW-1185">Reference proteome</keyword>
<name>A0A8S1TUU3_PAROT</name>
<dbReference type="OrthoDB" id="301453at2759"/>
<comment type="caution">
    <text evidence="1">The sequence shown here is derived from an EMBL/GenBank/DDBJ whole genome shotgun (WGS) entry which is preliminary data.</text>
</comment>
<dbReference type="Proteomes" id="UP000683925">
    <property type="component" value="Unassembled WGS sequence"/>
</dbReference>
<gene>
    <name evidence="1" type="ORF">POCTA_138.1.T0310053</name>
</gene>
<organism evidence="1 2">
    <name type="scientific">Paramecium octaurelia</name>
    <dbReference type="NCBI Taxonomy" id="43137"/>
    <lineage>
        <taxon>Eukaryota</taxon>
        <taxon>Sar</taxon>
        <taxon>Alveolata</taxon>
        <taxon>Ciliophora</taxon>
        <taxon>Intramacronucleata</taxon>
        <taxon>Oligohymenophorea</taxon>
        <taxon>Peniculida</taxon>
        <taxon>Parameciidae</taxon>
        <taxon>Paramecium</taxon>
    </lineage>
</organism>
<dbReference type="EMBL" id="CAJJDP010000031">
    <property type="protein sequence ID" value="CAD8155654.1"/>
    <property type="molecule type" value="Genomic_DNA"/>
</dbReference>
<sequence>MSFVKNCLIFLKIKFSKSKCQRQISHKLINSSNREIMLCEITVDCLMQIIDQEHNVGGRIDIEIFNNNTRCVKVKGERILRKELKIHSSIIEFKQNFKNMITNSKYGLQYMKRKVFPKLQPL</sequence>
<protein>
    <submittedName>
        <fullName evidence="1">Uncharacterized protein</fullName>
    </submittedName>
</protein>
<proteinExistence type="predicted"/>
<accession>A0A8S1TUU3</accession>
<dbReference type="AlphaFoldDB" id="A0A8S1TUU3"/>
<reference evidence="1" key="1">
    <citation type="submission" date="2021-01" db="EMBL/GenBank/DDBJ databases">
        <authorList>
            <consortium name="Genoscope - CEA"/>
            <person name="William W."/>
        </authorList>
    </citation>
    <scope>NUCLEOTIDE SEQUENCE</scope>
</reference>
<evidence type="ECO:0000313" key="1">
    <source>
        <dbReference type="EMBL" id="CAD8155654.1"/>
    </source>
</evidence>